<dbReference type="Pfam" id="PF01565">
    <property type="entry name" value="FAD_binding_4"/>
    <property type="match status" value="1"/>
</dbReference>
<reference evidence="7 8" key="1">
    <citation type="submission" date="2020-11" db="EMBL/GenBank/DDBJ databases">
        <title>A novel isolate from a Black sea contaminated sediment with potential to produce alkanes: Plantactinospora alkalitolerans sp. nov.</title>
        <authorList>
            <person name="Carro L."/>
            <person name="Veyisoglu A."/>
            <person name="Guven K."/>
            <person name="Schumann P."/>
            <person name="Klenk H.-P."/>
            <person name="Sahin N."/>
        </authorList>
    </citation>
    <scope>NUCLEOTIDE SEQUENCE [LARGE SCALE GENOMIC DNA]</scope>
    <source>
        <strain evidence="7 8">S1510</strain>
    </source>
</reference>
<evidence type="ECO:0000313" key="7">
    <source>
        <dbReference type="EMBL" id="MBF9133241.1"/>
    </source>
</evidence>
<comment type="similarity">
    <text evidence="2">Belongs to the oxygen-dependent FAD-linked oxidoreductase family.</text>
</comment>
<dbReference type="Gene3D" id="3.30.43.10">
    <property type="entry name" value="Uridine Diphospho-n-acetylenolpyruvylglucosamine Reductase, domain 2"/>
    <property type="match status" value="1"/>
</dbReference>
<organism evidence="7 8">
    <name type="scientific">Plantactinospora alkalitolerans</name>
    <dbReference type="NCBI Taxonomy" id="2789879"/>
    <lineage>
        <taxon>Bacteria</taxon>
        <taxon>Bacillati</taxon>
        <taxon>Actinomycetota</taxon>
        <taxon>Actinomycetes</taxon>
        <taxon>Micromonosporales</taxon>
        <taxon>Micromonosporaceae</taxon>
        <taxon>Plantactinospora</taxon>
    </lineage>
</organism>
<evidence type="ECO:0000256" key="5">
    <source>
        <dbReference type="ARBA" id="ARBA00023002"/>
    </source>
</evidence>
<dbReference type="Proteomes" id="UP000638560">
    <property type="component" value="Unassembled WGS sequence"/>
</dbReference>
<comment type="cofactor">
    <cofactor evidence="1">
        <name>FAD</name>
        <dbReference type="ChEBI" id="CHEBI:57692"/>
    </cofactor>
</comment>
<keyword evidence="8" id="KW-1185">Reference proteome</keyword>
<dbReference type="RefSeq" id="WP_196204741.1">
    <property type="nucleotide sequence ID" value="NZ_JADPUN010000260.1"/>
</dbReference>
<dbReference type="InterPro" id="IPR006093">
    <property type="entry name" value="Oxy_OxRdtase_FAD_BS"/>
</dbReference>
<keyword evidence="5" id="KW-0560">Oxidoreductase</keyword>
<dbReference type="PANTHER" id="PTHR42973:SF39">
    <property type="entry name" value="FAD-BINDING PCMH-TYPE DOMAIN-CONTAINING PROTEIN"/>
    <property type="match status" value="1"/>
</dbReference>
<name>A0ABS0H455_9ACTN</name>
<dbReference type="Pfam" id="PF08031">
    <property type="entry name" value="BBE"/>
    <property type="match status" value="1"/>
</dbReference>
<evidence type="ECO:0000256" key="2">
    <source>
        <dbReference type="ARBA" id="ARBA00005466"/>
    </source>
</evidence>
<dbReference type="Gene3D" id="3.30.465.10">
    <property type="match status" value="1"/>
</dbReference>
<evidence type="ECO:0000256" key="1">
    <source>
        <dbReference type="ARBA" id="ARBA00001974"/>
    </source>
</evidence>
<keyword evidence="3" id="KW-0285">Flavoprotein</keyword>
<dbReference type="PANTHER" id="PTHR42973">
    <property type="entry name" value="BINDING OXIDOREDUCTASE, PUTATIVE (AFU_ORTHOLOGUE AFUA_1G17690)-RELATED"/>
    <property type="match status" value="1"/>
</dbReference>
<dbReference type="InterPro" id="IPR016169">
    <property type="entry name" value="FAD-bd_PCMH_sub2"/>
</dbReference>
<feature type="domain" description="FAD-binding PCMH-type" evidence="6">
    <location>
        <begin position="40"/>
        <end position="209"/>
    </location>
</feature>
<dbReference type="InterPro" id="IPR050416">
    <property type="entry name" value="FAD-linked_Oxidoreductase"/>
</dbReference>
<dbReference type="EMBL" id="JADPUN010000260">
    <property type="protein sequence ID" value="MBF9133241.1"/>
    <property type="molecule type" value="Genomic_DNA"/>
</dbReference>
<dbReference type="InterPro" id="IPR012951">
    <property type="entry name" value="BBE"/>
</dbReference>
<keyword evidence="4" id="KW-0274">FAD</keyword>
<dbReference type="PROSITE" id="PS51387">
    <property type="entry name" value="FAD_PCMH"/>
    <property type="match status" value="1"/>
</dbReference>
<comment type="caution">
    <text evidence="7">The sequence shown here is derived from an EMBL/GenBank/DDBJ whole genome shotgun (WGS) entry which is preliminary data.</text>
</comment>
<dbReference type="InterPro" id="IPR016166">
    <property type="entry name" value="FAD-bd_PCMH"/>
</dbReference>
<dbReference type="SUPFAM" id="SSF56176">
    <property type="entry name" value="FAD-binding/transporter-associated domain-like"/>
    <property type="match status" value="1"/>
</dbReference>
<accession>A0ABS0H455</accession>
<gene>
    <name evidence="7" type="ORF">I0C86_30395</name>
</gene>
<dbReference type="Gene3D" id="3.40.462.20">
    <property type="match status" value="1"/>
</dbReference>
<evidence type="ECO:0000259" key="6">
    <source>
        <dbReference type="PROSITE" id="PS51387"/>
    </source>
</evidence>
<dbReference type="PROSITE" id="PS00862">
    <property type="entry name" value="OX2_COVAL_FAD"/>
    <property type="match status" value="1"/>
</dbReference>
<protein>
    <submittedName>
        <fullName evidence="7">FAD-binding oxidoreductase</fullName>
    </submittedName>
</protein>
<sequence>MTYVLDRDDLARLTAEVAGPVVVPGDDGYAAETATWNTALVQRPAVAVGATSAADVRAAVRFADANGLPVATVATGHGAVVTADGALMINLRRIDGVRVDAGLRTATIGAAVTAQRLIDAAVEVGLAPLAGSSGNVGVVGYVLGGGISPTLARTYGFAADHVHAAEIVTADGSLRRIDRDHEPDLFWAIRGGMGNFGVVTSLTVGLVPVTRLYGGGLYFSGDHVEQVVDAYRRLVAAAPEELSVSLAFLRLPSAPSVPEPLRDRFSVHVRIAYLGSAADGHRLVADLRAAAPPLIDTMAEMPYTTIAAIHADPVEPVPTYEMSALLRDFPTEAAEALIAAAGPGVDTPVGMVEIRQLGGALGREPGVPNAVGNRDAAFQLSAAAFGAPGMAEEFRTPLVALADAMARWATGGRQANFLTGYDTTAEAVARAYAPRTYQRLVEVKRAFDPRNLFRVNHNITPGPPPDTPG</sequence>
<dbReference type="InterPro" id="IPR036318">
    <property type="entry name" value="FAD-bd_PCMH-like_sf"/>
</dbReference>
<dbReference type="InterPro" id="IPR016167">
    <property type="entry name" value="FAD-bd_PCMH_sub1"/>
</dbReference>
<proteinExistence type="inferred from homology"/>
<evidence type="ECO:0000313" key="8">
    <source>
        <dbReference type="Proteomes" id="UP000638560"/>
    </source>
</evidence>
<evidence type="ECO:0000256" key="4">
    <source>
        <dbReference type="ARBA" id="ARBA00022827"/>
    </source>
</evidence>
<dbReference type="InterPro" id="IPR006094">
    <property type="entry name" value="Oxid_FAD_bind_N"/>
</dbReference>
<evidence type="ECO:0000256" key="3">
    <source>
        <dbReference type="ARBA" id="ARBA00022630"/>
    </source>
</evidence>